<reference evidence="6 7" key="1">
    <citation type="submission" date="2022-10" db="EMBL/GenBank/DDBJ databases">
        <title>Paucibacter sp. hw1 Genome sequencing.</title>
        <authorList>
            <person name="Park S."/>
        </authorList>
    </citation>
    <scope>NUCLEOTIDE SEQUENCE [LARGE SCALE GENOMIC DNA]</scope>
    <source>
        <strain evidence="7">hw1</strain>
    </source>
</reference>
<dbReference type="Gene3D" id="2.40.30.170">
    <property type="match status" value="1"/>
</dbReference>
<proteinExistence type="inferred from homology"/>
<name>A0ABT5KE24_9BURK</name>
<sequence length="424" mass="45035">MKTDLSTRLKTLGWKWQLVLLALLLGLAALAWRSWRGPEVTTSTVLRRDFVQSVVASGRVETPHRADIAAQITGTVARVPVAQGSQVAAGDLLIELESTELRANQRQAELAVQQALARVRQVGELQAPVAEQQLRQAQASLTNAKSQLNRQQALFEQGFIGEAALEQARTTLALTEAQWRLSQKQSEALRPSGSDAALAEAALAQARASAEAAAARAAYARIKAPAAGTLIGRKVEVGDVVQAGKVLMTLSPAGRTQLVLSIDERNLRLIAPGQPALASADAFPDQRFAAKLVYINPGVNAQTGAVEVKLDVPAPPPYLSQDMTVSVDIEVARRPQALLLPLAVVREPQSAAPWVLRVGEDGRARRQNVRLGLRSGGYAELLDGLAEGDRLVLAAEPVKDGARVRSKADAPTAKPGSAALPAGR</sequence>
<feature type="coiled-coil region" evidence="2">
    <location>
        <begin position="127"/>
        <end position="154"/>
    </location>
</feature>
<accession>A0ABT5KE24</accession>
<dbReference type="SUPFAM" id="SSF111369">
    <property type="entry name" value="HlyD-like secretion proteins"/>
    <property type="match status" value="2"/>
</dbReference>
<feature type="domain" description="CusB-like beta-barrel" evidence="5">
    <location>
        <begin position="260"/>
        <end position="330"/>
    </location>
</feature>
<protein>
    <submittedName>
        <fullName evidence="6">Efflux RND transporter periplasmic adaptor subunit</fullName>
    </submittedName>
</protein>
<feature type="region of interest" description="Disordered" evidence="3">
    <location>
        <begin position="401"/>
        <end position="424"/>
    </location>
</feature>
<evidence type="ECO:0000256" key="2">
    <source>
        <dbReference type="SAM" id="Coils"/>
    </source>
</evidence>
<dbReference type="EMBL" id="JAQQXT010000006">
    <property type="protein sequence ID" value="MDC8772175.1"/>
    <property type="molecule type" value="Genomic_DNA"/>
</dbReference>
<dbReference type="InterPro" id="IPR006143">
    <property type="entry name" value="RND_pump_MFP"/>
</dbReference>
<dbReference type="InterPro" id="IPR058625">
    <property type="entry name" value="MdtA-like_BSH"/>
</dbReference>
<dbReference type="PANTHER" id="PTHR30469">
    <property type="entry name" value="MULTIDRUG RESISTANCE PROTEIN MDTA"/>
    <property type="match status" value="1"/>
</dbReference>
<dbReference type="Gene3D" id="1.10.287.470">
    <property type="entry name" value="Helix hairpin bin"/>
    <property type="match status" value="1"/>
</dbReference>
<dbReference type="Pfam" id="PF25954">
    <property type="entry name" value="Beta-barrel_RND_2"/>
    <property type="match status" value="1"/>
</dbReference>
<keyword evidence="2" id="KW-0175">Coiled coil</keyword>
<dbReference type="PANTHER" id="PTHR30469:SF15">
    <property type="entry name" value="HLYD FAMILY OF SECRETION PROTEINS"/>
    <property type="match status" value="1"/>
</dbReference>
<comment type="similarity">
    <text evidence="1">Belongs to the membrane fusion protein (MFP) (TC 8.A.1) family.</text>
</comment>
<evidence type="ECO:0000259" key="4">
    <source>
        <dbReference type="Pfam" id="PF25917"/>
    </source>
</evidence>
<dbReference type="Gene3D" id="2.40.50.100">
    <property type="match status" value="1"/>
</dbReference>
<evidence type="ECO:0000256" key="3">
    <source>
        <dbReference type="SAM" id="MobiDB-lite"/>
    </source>
</evidence>
<dbReference type="RefSeq" id="WP_263532732.1">
    <property type="nucleotide sequence ID" value="NZ_JAQQXT010000006.1"/>
</dbReference>
<organism evidence="6 7">
    <name type="scientific">Roseateles albus</name>
    <dbReference type="NCBI Taxonomy" id="2987525"/>
    <lineage>
        <taxon>Bacteria</taxon>
        <taxon>Pseudomonadati</taxon>
        <taxon>Pseudomonadota</taxon>
        <taxon>Betaproteobacteria</taxon>
        <taxon>Burkholderiales</taxon>
        <taxon>Sphaerotilaceae</taxon>
        <taxon>Roseateles</taxon>
    </lineage>
</organism>
<keyword evidence="7" id="KW-1185">Reference proteome</keyword>
<dbReference type="Proteomes" id="UP001221189">
    <property type="component" value="Unassembled WGS sequence"/>
</dbReference>
<evidence type="ECO:0000259" key="5">
    <source>
        <dbReference type="Pfam" id="PF25954"/>
    </source>
</evidence>
<dbReference type="NCBIfam" id="TIGR01730">
    <property type="entry name" value="RND_mfp"/>
    <property type="match status" value="1"/>
</dbReference>
<dbReference type="Gene3D" id="2.40.420.20">
    <property type="match status" value="1"/>
</dbReference>
<dbReference type="InterPro" id="IPR058792">
    <property type="entry name" value="Beta-barrel_RND_2"/>
</dbReference>
<comment type="caution">
    <text evidence="6">The sequence shown here is derived from an EMBL/GenBank/DDBJ whole genome shotgun (WGS) entry which is preliminary data.</text>
</comment>
<evidence type="ECO:0000313" key="7">
    <source>
        <dbReference type="Proteomes" id="UP001221189"/>
    </source>
</evidence>
<gene>
    <name evidence="6" type="ORF">PRZ03_11390</name>
</gene>
<dbReference type="Pfam" id="PF25917">
    <property type="entry name" value="BSH_RND"/>
    <property type="match status" value="1"/>
</dbReference>
<evidence type="ECO:0000256" key="1">
    <source>
        <dbReference type="ARBA" id="ARBA00009477"/>
    </source>
</evidence>
<feature type="domain" description="Multidrug resistance protein MdtA-like barrel-sandwich hybrid" evidence="4">
    <location>
        <begin position="65"/>
        <end position="246"/>
    </location>
</feature>
<evidence type="ECO:0000313" key="6">
    <source>
        <dbReference type="EMBL" id="MDC8772175.1"/>
    </source>
</evidence>